<dbReference type="EMBL" id="RDCJ01000020">
    <property type="protein sequence ID" value="RMW51741.1"/>
    <property type="molecule type" value="Genomic_DNA"/>
</dbReference>
<accession>A0ABD7ITT1</accession>
<reference evidence="1 2" key="1">
    <citation type="submission" date="2018-10" db="EMBL/GenBank/DDBJ databases">
        <title>Genome sequences of five Lactobacillus pentosus strains isolated from brines of traditionally fermented spanish-style green table olives and differences between them.</title>
        <authorList>
            <person name="Jimenez Diaz R."/>
        </authorList>
    </citation>
    <scope>NUCLEOTIDE SEQUENCE [LARGE SCALE GENOMIC DNA]</scope>
    <source>
        <strain evidence="1 2">IG10</strain>
    </source>
</reference>
<dbReference type="RefSeq" id="WP_054399383.1">
    <property type="nucleotide sequence ID" value="NZ_RDCJ01000020.1"/>
</dbReference>
<name>A0ABD7ITT1_LACPE</name>
<organism evidence="1 2">
    <name type="scientific">Lactiplantibacillus pentosus</name>
    <name type="common">Lactobacillus pentosus</name>
    <dbReference type="NCBI Taxonomy" id="1589"/>
    <lineage>
        <taxon>Bacteria</taxon>
        <taxon>Bacillati</taxon>
        <taxon>Bacillota</taxon>
        <taxon>Bacilli</taxon>
        <taxon>Lactobacillales</taxon>
        <taxon>Lactobacillaceae</taxon>
        <taxon>Lactiplantibacillus</taxon>
    </lineage>
</organism>
<dbReference type="Proteomes" id="UP000276249">
    <property type="component" value="Unassembled WGS sequence"/>
</dbReference>
<gene>
    <name evidence="1" type="ORF">D6U18_01615</name>
</gene>
<comment type="caution">
    <text evidence="1">The sequence shown here is derived from an EMBL/GenBank/DDBJ whole genome shotgun (WGS) entry which is preliminary data.</text>
</comment>
<dbReference type="AlphaFoldDB" id="A0ABD7ITT1"/>
<protein>
    <submittedName>
        <fullName evidence="1">Uncharacterized protein</fullName>
    </submittedName>
</protein>
<proteinExistence type="predicted"/>
<evidence type="ECO:0000313" key="1">
    <source>
        <dbReference type="EMBL" id="RMW51741.1"/>
    </source>
</evidence>
<evidence type="ECO:0000313" key="2">
    <source>
        <dbReference type="Proteomes" id="UP000276249"/>
    </source>
</evidence>
<sequence>MSKSEKAEVIMKALGFTRAEFKAMTTPDENDKRLNRLYEMAKDKVDKAVDAEWRQTQTLSLS</sequence>